<evidence type="ECO:0000313" key="6">
    <source>
        <dbReference type="EMBL" id="WQQ26430.1"/>
    </source>
</evidence>
<comment type="catalytic activity">
    <reaction evidence="4">
        <text>N-terminal L-lysyl-[protein] + L-leucyl-tRNA(Leu) = N-terminal L-leucyl-L-lysyl-[protein] + tRNA(Leu) + H(+)</text>
        <dbReference type="Rhea" id="RHEA:12340"/>
        <dbReference type="Rhea" id="RHEA-COMP:9613"/>
        <dbReference type="Rhea" id="RHEA-COMP:9622"/>
        <dbReference type="Rhea" id="RHEA-COMP:12670"/>
        <dbReference type="Rhea" id="RHEA-COMP:12671"/>
        <dbReference type="ChEBI" id="CHEBI:15378"/>
        <dbReference type="ChEBI" id="CHEBI:65249"/>
        <dbReference type="ChEBI" id="CHEBI:78442"/>
        <dbReference type="ChEBI" id="CHEBI:78494"/>
        <dbReference type="ChEBI" id="CHEBI:133043"/>
        <dbReference type="EC" id="2.3.2.6"/>
    </reaction>
</comment>
<dbReference type="EC" id="2.3.2.6" evidence="4"/>
<sequence>MDHPNDRPGPVEPPPTPWELPSREQLAALETDDDLVAVGADLAPGTVLAAYRRGTFPMPEPPRLRLRSRTPPAVGWWCPADRGVLRLDRLRVSRSLRRAVRDFEIRVDTVFDEVVAACGDPRRPGAWIDAEIRAAYGELHRLGWAHSVEAWQDGRLAGGLYGVAIGGLFAGESMFYRVRDASKVALVALVERLADEHARDRLIDVQWSTPHLQSLGVEEIPRRAYLEQLPGLLGVPLPAAFAQLAGGGESLPATGGHQ</sequence>
<dbReference type="HAMAP" id="MF_00688">
    <property type="entry name" value="Leu_Phe_trans"/>
    <property type="match status" value="1"/>
</dbReference>
<dbReference type="GO" id="GO:0008914">
    <property type="term" value="F:leucyl-tRNA--protein transferase activity"/>
    <property type="evidence" value="ECO:0007669"/>
    <property type="project" value="UniProtKB-EC"/>
</dbReference>
<keyword evidence="7" id="KW-1185">Reference proteome</keyword>
<evidence type="ECO:0000256" key="1">
    <source>
        <dbReference type="ARBA" id="ARBA00022490"/>
    </source>
</evidence>
<dbReference type="RefSeq" id="WP_322937374.1">
    <property type="nucleotide sequence ID" value="NZ_CP141059.1"/>
</dbReference>
<dbReference type="SUPFAM" id="SSF55729">
    <property type="entry name" value="Acyl-CoA N-acyltransferases (Nat)"/>
    <property type="match status" value="1"/>
</dbReference>
<dbReference type="Proteomes" id="UP001327225">
    <property type="component" value="Chromosome"/>
</dbReference>
<dbReference type="PANTHER" id="PTHR30098:SF2">
    <property type="entry name" value="LEUCYL_PHENYLALANYL-TRNA--PROTEIN TRANSFERASE"/>
    <property type="match status" value="1"/>
</dbReference>
<protein>
    <recommendedName>
        <fullName evidence="4">Leucyl/phenylalanyl-tRNA--protein transferase</fullName>
        <ecNumber evidence="4">2.3.2.6</ecNumber>
    </recommendedName>
    <alternativeName>
        <fullName evidence="4">L/F-transferase</fullName>
    </alternativeName>
    <alternativeName>
        <fullName evidence="4">Leucyltransferase</fullName>
    </alternativeName>
    <alternativeName>
        <fullName evidence="4">Phenyalanyltransferase</fullName>
    </alternativeName>
</protein>
<proteinExistence type="inferred from homology"/>
<dbReference type="Gene3D" id="3.30.70.3550">
    <property type="entry name" value="Leucyl/phenylalanyl-tRNA-protein transferase, N-terminal domain"/>
    <property type="match status" value="1"/>
</dbReference>
<dbReference type="InterPro" id="IPR016181">
    <property type="entry name" value="Acyl_CoA_acyltransferase"/>
</dbReference>
<dbReference type="NCBIfam" id="TIGR00667">
    <property type="entry name" value="aat"/>
    <property type="match status" value="1"/>
</dbReference>
<accession>A0ABZ0ZQR5</accession>
<comment type="subcellular location">
    <subcellularLocation>
        <location evidence="4">Cytoplasm</location>
    </subcellularLocation>
</comment>
<evidence type="ECO:0000256" key="5">
    <source>
        <dbReference type="SAM" id="MobiDB-lite"/>
    </source>
</evidence>
<dbReference type="InterPro" id="IPR042221">
    <property type="entry name" value="Leu/Phe-tRNA_Trfase_N"/>
</dbReference>
<organism evidence="6 7">
    <name type="scientific">Nocardioides bizhenqiangii</name>
    <dbReference type="NCBI Taxonomy" id="3095076"/>
    <lineage>
        <taxon>Bacteria</taxon>
        <taxon>Bacillati</taxon>
        <taxon>Actinomycetota</taxon>
        <taxon>Actinomycetes</taxon>
        <taxon>Propionibacteriales</taxon>
        <taxon>Nocardioidaceae</taxon>
        <taxon>Nocardioides</taxon>
    </lineage>
</organism>
<keyword evidence="2 4" id="KW-0808">Transferase</keyword>
<dbReference type="InterPro" id="IPR042203">
    <property type="entry name" value="Leu/Phe-tRNA_Trfase_C"/>
</dbReference>
<evidence type="ECO:0000256" key="3">
    <source>
        <dbReference type="ARBA" id="ARBA00023315"/>
    </source>
</evidence>
<evidence type="ECO:0000256" key="2">
    <source>
        <dbReference type="ARBA" id="ARBA00022679"/>
    </source>
</evidence>
<evidence type="ECO:0000313" key="7">
    <source>
        <dbReference type="Proteomes" id="UP001327225"/>
    </source>
</evidence>
<name>A0ABZ0ZQR5_9ACTN</name>
<dbReference type="Gene3D" id="3.40.630.70">
    <property type="entry name" value="Leucyl/phenylalanyl-tRNA-protein transferase, C-terminal domain"/>
    <property type="match status" value="1"/>
</dbReference>
<evidence type="ECO:0000256" key="4">
    <source>
        <dbReference type="HAMAP-Rule" id="MF_00688"/>
    </source>
</evidence>
<feature type="region of interest" description="Disordered" evidence="5">
    <location>
        <begin position="1"/>
        <end position="20"/>
    </location>
</feature>
<dbReference type="PANTHER" id="PTHR30098">
    <property type="entry name" value="LEUCYL/PHENYLALANYL-TRNA--PROTEIN TRANSFERASE"/>
    <property type="match status" value="1"/>
</dbReference>
<dbReference type="InterPro" id="IPR004616">
    <property type="entry name" value="Leu/Phe-tRNA_Trfase"/>
</dbReference>
<keyword evidence="1 4" id="KW-0963">Cytoplasm</keyword>
<reference evidence="7" key="1">
    <citation type="submission" date="2023-12" db="EMBL/GenBank/DDBJ databases">
        <title>Novel species in genus Nocardioides.</title>
        <authorList>
            <person name="Zhou H."/>
        </authorList>
    </citation>
    <scope>NUCLEOTIDE SEQUENCE [LARGE SCALE GENOMIC DNA]</scope>
    <source>
        <strain evidence="7">HM61</strain>
    </source>
</reference>
<comment type="similarity">
    <text evidence="4">Belongs to the L/F-transferase family.</text>
</comment>
<comment type="function">
    <text evidence="4">Functions in the N-end rule pathway of protein degradation where it conjugates Leu, Phe and, less efficiently, Met from aminoacyl-tRNAs to the N-termini of proteins containing an N-terminal arginine or lysine.</text>
</comment>
<gene>
    <name evidence="4 6" type="primary">aat</name>
    <name evidence="6" type="ORF">SHK19_21050</name>
</gene>
<comment type="catalytic activity">
    <reaction evidence="4">
        <text>L-phenylalanyl-tRNA(Phe) + an N-terminal L-alpha-aminoacyl-[protein] = an N-terminal L-phenylalanyl-L-alpha-aminoacyl-[protein] + tRNA(Phe)</text>
        <dbReference type="Rhea" id="RHEA:43632"/>
        <dbReference type="Rhea" id="RHEA-COMP:9668"/>
        <dbReference type="Rhea" id="RHEA-COMP:9699"/>
        <dbReference type="Rhea" id="RHEA-COMP:10636"/>
        <dbReference type="Rhea" id="RHEA-COMP:10637"/>
        <dbReference type="ChEBI" id="CHEBI:78442"/>
        <dbReference type="ChEBI" id="CHEBI:78531"/>
        <dbReference type="ChEBI" id="CHEBI:78597"/>
        <dbReference type="ChEBI" id="CHEBI:83561"/>
        <dbReference type="EC" id="2.3.2.6"/>
    </reaction>
</comment>
<comment type="catalytic activity">
    <reaction evidence="4">
        <text>N-terminal L-arginyl-[protein] + L-leucyl-tRNA(Leu) = N-terminal L-leucyl-L-arginyl-[protein] + tRNA(Leu) + H(+)</text>
        <dbReference type="Rhea" id="RHEA:50416"/>
        <dbReference type="Rhea" id="RHEA-COMP:9613"/>
        <dbReference type="Rhea" id="RHEA-COMP:9622"/>
        <dbReference type="Rhea" id="RHEA-COMP:12672"/>
        <dbReference type="Rhea" id="RHEA-COMP:12673"/>
        <dbReference type="ChEBI" id="CHEBI:15378"/>
        <dbReference type="ChEBI" id="CHEBI:64719"/>
        <dbReference type="ChEBI" id="CHEBI:78442"/>
        <dbReference type="ChEBI" id="CHEBI:78494"/>
        <dbReference type="ChEBI" id="CHEBI:133044"/>
        <dbReference type="EC" id="2.3.2.6"/>
    </reaction>
</comment>
<keyword evidence="3 4" id="KW-0012">Acyltransferase</keyword>
<dbReference type="EMBL" id="CP141059">
    <property type="protein sequence ID" value="WQQ26430.1"/>
    <property type="molecule type" value="Genomic_DNA"/>
</dbReference>
<dbReference type="Pfam" id="PF03588">
    <property type="entry name" value="Leu_Phe_trans"/>
    <property type="match status" value="1"/>
</dbReference>